<accession>A0A2H0YRY3</accession>
<dbReference type="PROSITE" id="PS51257">
    <property type="entry name" value="PROKAR_LIPOPROTEIN"/>
    <property type="match status" value="1"/>
</dbReference>
<keyword evidence="1" id="KW-0472">Membrane</keyword>
<organism evidence="2 3">
    <name type="scientific">Candidatus Kerfeldbacteria bacterium CG08_land_8_20_14_0_20_43_14</name>
    <dbReference type="NCBI Taxonomy" id="2014246"/>
    <lineage>
        <taxon>Bacteria</taxon>
        <taxon>Candidatus Kerfeldiibacteriota</taxon>
    </lineage>
</organism>
<keyword evidence="1" id="KW-0812">Transmembrane</keyword>
<keyword evidence="1" id="KW-1133">Transmembrane helix</keyword>
<gene>
    <name evidence="2" type="ORF">COT26_00025</name>
</gene>
<dbReference type="Proteomes" id="UP000236845">
    <property type="component" value="Unassembled WGS sequence"/>
</dbReference>
<evidence type="ECO:0000313" key="2">
    <source>
        <dbReference type="EMBL" id="PIS41039.1"/>
    </source>
</evidence>
<proteinExistence type="predicted"/>
<evidence type="ECO:0000313" key="3">
    <source>
        <dbReference type="Proteomes" id="UP000236845"/>
    </source>
</evidence>
<dbReference type="AlphaFoldDB" id="A0A2H0YRY3"/>
<feature type="transmembrane region" description="Helical" evidence="1">
    <location>
        <begin position="37"/>
        <end position="60"/>
    </location>
</feature>
<sequence length="67" mass="7012">MIRLRSFLNGEVGGVFTSILGLAITTGGALLSACSPVAPFLCLLGIPLFFKGLLMLVQLFNATLLAE</sequence>
<name>A0A2H0YRY3_9BACT</name>
<reference evidence="3" key="1">
    <citation type="submission" date="2017-09" db="EMBL/GenBank/DDBJ databases">
        <title>Depth-based differentiation of microbial function through sediment-hosted aquifers and enrichment of novel symbionts in the deep terrestrial subsurface.</title>
        <authorList>
            <person name="Probst A.J."/>
            <person name="Ladd B."/>
            <person name="Jarett J.K."/>
            <person name="Geller-Mcgrath D.E."/>
            <person name="Sieber C.M.K."/>
            <person name="Emerson J.B."/>
            <person name="Anantharaman K."/>
            <person name="Thomas B.C."/>
            <person name="Malmstrom R."/>
            <person name="Stieglmeier M."/>
            <person name="Klingl A."/>
            <person name="Woyke T."/>
            <person name="Ryan C.M."/>
            <person name="Banfield J.F."/>
        </authorList>
    </citation>
    <scope>NUCLEOTIDE SEQUENCE [LARGE SCALE GENOMIC DNA]</scope>
</reference>
<protein>
    <submittedName>
        <fullName evidence="2">Uncharacterized protein</fullName>
    </submittedName>
</protein>
<feature type="transmembrane region" description="Helical" evidence="1">
    <location>
        <begin position="12"/>
        <end position="31"/>
    </location>
</feature>
<evidence type="ECO:0000256" key="1">
    <source>
        <dbReference type="SAM" id="Phobius"/>
    </source>
</evidence>
<dbReference type="EMBL" id="PEXW01000002">
    <property type="protein sequence ID" value="PIS41039.1"/>
    <property type="molecule type" value="Genomic_DNA"/>
</dbReference>
<comment type="caution">
    <text evidence="2">The sequence shown here is derived from an EMBL/GenBank/DDBJ whole genome shotgun (WGS) entry which is preliminary data.</text>
</comment>